<evidence type="ECO:0000256" key="6">
    <source>
        <dbReference type="ARBA" id="ARBA00022771"/>
    </source>
</evidence>
<dbReference type="FunFam" id="3.30.160.60:FF:002110">
    <property type="entry name" value="Zinc finger protein 1053"/>
    <property type="match status" value="1"/>
</dbReference>
<dbReference type="Pfam" id="PF00096">
    <property type="entry name" value="zf-C2H2"/>
    <property type="match status" value="7"/>
</dbReference>
<name>A0AA88YAJ3_PINIB</name>
<organism evidence="14 15">
    <name type="scientific">Pinctada imbricata</name>
    <name type="common">Atlantic pearl-oyster</name>
    <name type="synonym">Pinctada martensii</name>
    <dbReference type="NCBI Taxonomy" id="66713"/>
    <lineage>
        <taxon>Eukaryota</taxon>
        <taxon>Metazoa</taxon>
        <taxon>Spiralia</taxon>
        <taxon>Lophotrochozoa</taxon>
        <taxon>Mollusca</taxon>
        <taxon>Bivalvia</taxon>
        <taxon>Autobranchia</taxon>
        <taxon>Pteriomorphia</taxon>
        <taxon>Pterioida</taxon>
        <taxon>Pterioidea</taxon>
        <taxon>Pteriidae</taxon>
        <taxon>Pinctada</taxon>
    </lineage>
</organism>
<dbReference type="GO" id="GO:0000978">
    <property type="term" value="F:RNA polymerase II cis-regulatory region sequence-specific DNA binding"/>
    <property type="evidence" value="ECO:0007669"/>
    <property type="project" value="TreeGrafter"/>
</dbReference>
<feature type="domain" description="C2H2-type" evidence="13">
    <location>
        <begin position="378"/>
        <end position="396"/>
    </location>
</feature>
<dbReference type="FunFam" id="3.30.160.60:FF:000029">
    <property type="entry name" value="GLI family zinc finger 4"/>
    <property type="match status" value="1"/>
</dbReference>
<comment type="subcellular location">
    <subcellularLocation>
        <location evidence="2">Nucleus</location>
    </subcellularLocation>
</comment>
<dbReference type="GO" id="GO:0005654">
    <property type="term" value="C:nucleoplasm"/>
    <property type="evidence" value="ECO:0007669"/>
    <property type="project" value="TreeGrafter"/>
</dbReference>
<dbReference type="Proteomes" id="UP001186944">
    <property type="component" value="Unassembled WGS sequence"/>
</dbReference>
<feature type="domain" description="C2H2-type" evidence="13">
    <location>
        <begin position="527"/>
        <end position="555"/>
    </location>
</feature>
<feature type="domain" description="C2H2-type" evidence="13">
    <location>
        <begin position="110"/>
        <end position="138"/>
    </location>
</feature>
<feature type="domain" description="C2H2-type" evidence="13">
    <location>
        <begin position="651"/>
        <end position="678"/>
    </location>
</feature>
<evidence type="ECO:0000256" key="7">
    <source>
        <dbReference type="ARBA" id="ARBA00022833"/>
    </source>
</evidence>
<dbReference type="SMART" id="SM00355">
    <property type="entry name" value="ZnF_C2H2"/>
    <property type="match status" value="20"/>
</dbReference>
<dbReference type="InterPro" id="IPR036236">
    <property type="entry name" value="Znf_C2H2_sf"/>
</dbReference>
<dbReference type="PANTHER" id="PTHR24399:SF23">
    <property type="entry name" value="C2H2-TYPE DOMAIN-CONTAINING PROTEIN"/>
    <property type="match status" value="1"/>
</dbReference>
<dbReference type="FunFam" id="3.30.160.60:FF:000446">
    <property type="entry name" value="Zinc finger protein"/>
    <property type="match status" value="3"/>
</dbReference>
<accession>A0AA88YAJ3</accession>
<feature type="domain" description="C2H2-type" evidence="13">
    <location>
        <begin position="555"/>
        <end position="582"/>
    </location>
</feature>
<dbReference type="Gene3D" id="3.30.160.60">
    <property type="entry name" value="Classic Zinc Finger"/>
    <property type="match status" value="14"/>
</dbReference>
<evidence type="ECO:0000256" key="11">
    <source>
        <dbReference type="ARBA" id="ARBA00023242"/>
    </source>
</evidence>
<dbReference type="AlphaFoldDB" id="A0AA88YAJ3"/>
<evidence type="ECO:0000256" key="10">
    <source>
        <dbReference type="ARBA" id="ARBA00023163"/>
    </source>
</evidence>
<keyword evidence="8" id="KW-0805">Transcription regulation</keyword>
<keyword evidence="5" id="KW-0677">Repeat</keyword>
<feature type="domain" description="C2H2-type" evidence="13">
    <location>
        <begin position="498"/>
        <end position="526"/>
    </location>
</feature>
<keyword evidence="9" id="KW-0238">DNA-binding</keyword>
<dbReference type="Pfam" id="PF12874">
    <property type="entry name" value="zf-met"/>
    <property type="match status" value="2"/>
</dbReference>
<feature type="domain" description="C2H2-type" evidence="13">
    <location>
        <begin position="469"/>
        <end position="496"/>
    </location>
</feature>
<keyword evidence="7" id="KW-0862">Zinc</keyword>
<dbReference type="GO" id="GO:0005694">
    <property type="term" value="C:chromosome"/>
    <property type="evidence" value="ECO:0007669"/>
    <property type="project" value="UniProtKB-ARBA"/>
</dbReference>
<evidence type="ECO:0000256" key="12">
    <source>
        <dbReference type="PROSITE-ProRule" id="PRU00042"/>
    </source>
</evidence>
<keyword evidence="6 12" id="KW-0863">Zinc-finger</keyword>
<evidence type="ECO:0000256" key="8">
    <source>
        <dbReference type="ARBA" id="ARBA00023015"/>
    </source>
</evidence>
<evidence type="ECO:0000313" key="15">
    <source>
        <dbReference type="Proteomes" id="UP001186944"/>
    </source>
</evidence>
<keyword evidence="15" id="KW-1185">Reference proteome</keyword>
<comment type="function">
    <text evidence="1">May be involved in transcriptional regulation.</text>
</comment>
<dbReference type="InterPro" id="IPR013087">
    <property type="entry name" value="Znf_C2H2_type"/>
</dbReference>
<proteinExistence type="inferred from homology"/>
<evidence type="ECO:0000259" key="13">
    <source>
        <dbReference type="PROSITE" id="PS50157"/>
    </source>
</evidence>
<dbReference type="GO" id="GO:0001227">
    <property type="term" value="F:DNA-binding transcription repressor activity, RNA polymerase II-specific"/>
    <property type="evidence" value="ECO:0007669"/>
    <property type="project" value="TreeGrafter"/>
</dbReference>
<dbReference type="SUPFAM" id="SSF57667">
    <property type="entry name" value="beta-beta-alpha zinc fingers"/>
    <property type="match status" value="9"/>
</dbReference>
<feature type="domain" description="C2H2-type" evidence="13">
    <location>
        <begin position="139"/>
        <end position="162"/>
    </location>
</feature>
<dbReference type="PANTHER" id="PTHR24399">
    <property type="entry name" value="ZINC FINGER AND BTB DOMAIN-CONTAINING"/>
    <property type="match status" value="1"/>
</dbReference>
<evidence type="ECO:0000313" key="14">
    <source>
        <dbReference type="EMBL" id="KAK3095484.1"/>
    </source>
</evidence>
<dbReference type="FunFam" id="3.30.160.60:FF:000060">
    <property type="entry name" value="zinc finger protein 436"/>
    <property type="match status" value="1"/>
</dbReference>
<dbReference type="FunFam" id="3.30.160.60:FF:001732">
    <property type="entry name" value="Zgc:162936"/>
    <property type="match status" value="1"/>
</dbReference>
<dbReference type="EMBL" id="VSWD01000008">
    <property type="protein sequence ID" value="KAK3095484.1"/>
    <property type="molecule type" value="Genomic_DNA"/>
</dbReference>
<comment type="caution">
    <text evidence="14">The sequence shown here is derived from an EMBL/GenBank/DDBJ whole genome shotgun (WGS) entry which is preliminary data.</text>
</comment>
<keyword evidence="4" id="KW-0479">Metal-binding</keyword>
<evidence type="ECO:0000256" key="4">
    <source>
        <dbReference type="ARBA" id="ARBA00022723"/>
    </source>
</evidence>
<comment type="similarity">
    <text evidence="3">Belongs to the krueppel C2H2-type zinc-finger protein family.</text>
</comment>
<feature type="domain" description="C2H2-type" evidence="13">
    <location>
        <begin position="263"/>
        <end position="290"/>
    </location>
</feature>
<evidence type="ECO:0000256" key="5">
    <source>
        <dbReference type="ARBA" id="ARBA00022737"/>
    </source>
</evidence>
<evidence type="ECO:0000256" key="1">
    <source>
        <dbReference type="ARBA" id="ARBA00003767"/>
    </source>
</evidence>
<feature type="domain" description="C2H2-type" evidence="13">
    <location>
        <begin position="82"/>
        <end position="109"/>
    </location>
</feature>
<evidence type="ECO:0000256" key="3">
    <source>
        <dbReference type="ARBA" id="ARBA00006991"/>
    </source>
</evidence>
<reference evidence="14" key="1">
    <citation type="submission" date="2019-08" db="EMBL/GenBank/DDBJ databases">
        <title>The improved chromosome-level genome for the pearl oyster Pinctada fucata martensii using PacBio sequencing and Hi-C.</title>
        <authorList>
            <person name="Zheng Z."/>
        </authorList>
    </citation>
    <scope>NUCLEOTIDE SEQUENCE</scope>
    <source>
        <strain evidence="14">ZZ-2019</strain>
        <tissue evidence="14">Adductor muscle</tissue>
    </source>
</reference>
<feature type="domain" description="C2H2-type" evidence="13">
    <location>
        <begin position="439"/>
        <end position="466"/>
    </location>
</feature>
<gene>
    <name evidence="14" type="ORF">FSP39_015228</name>
</gene>
<feature type="domain" description="C2H2-type" evidence="13">
    <location>
        <begin position="408"/>
        <end position="435"/>
    </location>
</feature>
<dbReference type="PROSITE" id="PS50157">
    <property type="entry name" value="ZINC_FINGER_C2H2_2"/>
    <property type="match status" value="14"/>
</dbReference>
<feature type="domain" description="C2H2-type" evidence="13">
    <location>
        <begin position="235"/>
        <end position="262"/>
    </location>
</feature>
<sequence>MYYHKKHTHNPVDSICEICGLKYPSEEALKSHIYQHKMKLKRKEVQCELCKKILPSQKSYLRHFARNHLNSSNTSSFPINVVKCEECGKIFTDNWRLRNHVRVHTGEKPHKCSHCGKGFADRGNMRAHIRRVHTGEKPFKCDVCQEAFFTNRAMEYHKKNTHLITENICEVCGKKCPSSEALRIHQYHHKKISNRKEVQCDQCNKILPSRDNYLKHFARNHLSSSDINSFPMKVVKCEECGKIFTNNAKLKEHMRIHTGEKPHKCSHCGKGFADWSNMRVHERSHTDTERHGCVCGKSFAQARGLRIHQGKCAVHIQGESIKDVDIFTQNVNQESLTNHVELMHSGIDAKIKCRHCDLWFKSDEEMTKHAEDHQSSSYQCQICKKCFSSNDDLTQHGNCIKKIKSLSLECTFCGRNFVKLPMYKRHMLLHVKTNLKKKFECELCQKECASAESYKRHQLSHLPEAEKPHRCEECGHGCSTRALLKLHMKNHRENKNDYMCDTCGVAFRVNKQLINHIRRKHTGEKPFSCDMCQQCFHCADSLKNHKDRNHTSNIHVCEICGQNYKTKRSLTRHLWGHRQMSERKKTKCDKCSQVLSSHQHYLIHYGRTHLTVEEMGSFPLKTYKCEICNKICMCKWKLKVHMRIHTGEKPNKCRHCGKGFAERCNMLVHERAHTNTERFVCYSNIAKQDRSL</sequence>
<keyword evidence="10" id="KW-0804">Transcription</keyword>
<evidence type="ECO:0000256" key="9">
    <source>
        <dbReference type="ARBA" id="ARBA00023125"/>
    </source>
</evidence>
<protein>
    <recommendedName>
        <fullName evidence="13">C2H2-type domain-containing protein</fullName>
    </recommendedName>
</protein>
<dbReference type="GO" id="GO:0045893">
    <property type="term" value="P:positive regulation of DNA-templated transcription"/>
    <property type="evidence" value="ECO:0007669"/>
    <property type="project" value="UniProtKB-ARBA"/>
</dbReference>
<dbReference type="FunFam" id="3.30.160.60:FF:000100">
    <property type="entry name" value="Zinc finger 45-like"/>
    <property type="match status" value="1"/>
</dbReference>
<dbReference type="PROSITE" id="PS00028">
    <property type="entry name" value="ZINC_FINGER_C2H2_1"/>
    <property type="match status" value="17"/>
</dbReference>
<evidence type="ECO:0000256" key="2">
    <source>
        <dbReference type="ARBA" id="ARBA00004123"/>
    </source>
</evidence>
<dbReference type="GO" id="GO:0008270">
    <property type="term" value="F:zinc ion binding"/>
    <property type="evidence" value="ECO:0007669"/>
    <property type="project" value="UniProtKB-KW"/>
</dbReference>
<keyword evidence="11" id="KW-0539">Nucleus</keyword>
<feature type="domain" description="C2H2-type" evidence="13">
    <location>
        <begin position="623"/>
        <end position="650"/>
    </location>
</feature>